<evidence type="ECO:0000256" key="2">
    <source>
        <dbReference type="ARBA" id="ARBA00008654"/>
    </source>
</evidence>
<evidence type="ECO:0000256" key="1">
    <source>
        <dbReference type="ARBA" id="ARBA00001954"/>
    </source>
</evidence>
<keyword evidence="5" id="KW-0560">Oxidoreductase</keyword>
<dbReference type="GO" id="GO:0045329">
    <property type="term" value="P:carnitine biosynthetic process"/>
    <property type="evidence" value="ECO:0007669"/>
    <property type="project" value="TreeGrafter"/>
</dbReference>
<dbReference type="GO" id="GO:0016706">
    <property type="term" value="F:2-oxoglutarate-dependent dioxygenase activity"/>
    <property type="evidence" value="ECO:0007669"/>
    <property type="project" value="UniProtKB-ARBA"/>
</dbReference>
<gene>
    <name evidence="9" type="ORF">SARC_07176</name>
</gene>
<dbReference type="CDD" id="cd00250">
    <property type="entry name" value="CAS_like"/>
    <property type="match status" value="1"/>
</dbReference>
<dbReference type="EMBL" id="KQ242147">
    <property type="protein sequence ID" value="KNC80460.1"/>
    <property type="molecule type" value="Genomic_DNA"/>
</dbReference>
<evidence type="ECO:0000256" key="6">
    <source>
        <dbReference type="ARBA" id="ARBA00023004"/>
    </source>
</evidence>
<keyword evidence="10" id="KW-1185">Reference proteome</keyword>
<organism evidence="9 10">
    <name type="scientific">Sphaeroforma arctica JP610</name>
    <dbReference type="NCBI Taxonomy" id="667725"/>
    <lineage>
        <taxon>Eukaryota</taxon>
        <taxon>Ichthyosporea</taxon>
        <taxon>Ichthyophonida</taxon>
        <taxon>Sphaeroforma</taxon>
    </lineage>
</organism>
<evidence type="ECO:0000256" key="5">
    <source>
        <dbReference type="ARBA" id="ARBA00023002"/>
    </source>
</evidence>
<dbReference type="PANTHER" id="PTHR10696:SF25">
    <property type="entry name" value="OXIDOREDUCTASE AIM17-RELATED"/>
    <property type="match status" value="1"/>
</dbReference>
<protein>
    <recommendedName>
        <fullName evidence="11">Gamma-butyrobetaine dioxygenase</fullName>
    </recommendedName>
</protein>
<evidence type="ECO:0000256" key="3">
    <source>
        <dbReference type="ARBA" id="ARBA00022723"/>
    </source>
</evidence>
<name>A0A0L0FUD5_9EUKA</name>
<keyword evidence="6" id="KW-0408">Iron</keyword>
<dbReference type="eggNOG" id="KOG3888">
    <property type="taxonomic scope" value="Eukaryota"/>
</dbReference>
<dbReference type="FunFam" id="3.30.2020.30:FF:000002">
    <property type="entry name" value="Putative gamma-butyrobetaine dioxygenase"/>
    <property type="match status" value="1"/>
</dbReference>
<dbReference type="Proteomes" id="UP000054560">
    <property type="component" value="Unassembled WGS sequence"/>
</dbReference>
<dbReference type="Pfam" id="PF02668">
    <property type="entry name" value="TauD"/>
    <property type="match status" value="1"/>
</dbReference>
<dbReference type="InterPro" id="IPR010376">
    <property type="entry name" value="GBBH-like_N"/>
</dbReference>
<dbReference type="OrthoDB" id="406634at2759"/>
<comment type="similarity">
    <text evidence="2">Belongs to the gamma-BBH/TMLD family.</text>
</comment>
<dbReference type="GO" id="GO:0005739">
    <property type="term" value="C:mitochondrion"/>
    <property type="evidence" value="ECO:0007669"/>
    <property type="project" value="TreeGrafter"/>
</dbReference>
<evidence type="ECO:0000313" key="9">
    <source>
        <dbReference type="EMBL" id="KNC80460.1"/>
    </source>
</evidence>
<dbReference type="Pfam" id="PF06155">
    <property type="entry name" value="GBBH-like_N"/>
    <property type="match status" value="1"/>
</dbReference>
<dbReference type="PANTHER" id="PTHR10696">
    <property type="entry name" value="GAMMA-BUTYROBETAINE HYDROXYLASE-RELATED"/>
    <property type="match status" value="1"/>
</dbReference>
<dbReference type="AlphaFoldDB" id="A0A0L0FUD5"/>
<evidence type="ECO:0008006" key="11">
    <source>
        <dbReference type="Google" id="ProtNLM"/>
    </source>
</evidence>
<dbReference type="Gene3D" id="3.60.130.10">
    <property type="entry name" value="Clavaminate synthase-like"/>
    <property type="match status" value="1"/>
</dbReference>
<dbReference type="Gene3D" id="3.30.2020.30">
    <property type="match status" value="1"/>
</dbReference>
<dbReference type="InterPro" id="IPR038492">
    <property type="entry name" value="GBBH-like_N_sf"/>
</dbReference>
<feature type="domain" description="TauD/TfdA-like" evidence="7">
    <location>
        <begin position="228"/>
        <end position="477"/>
    </location>
</feature>
<dbReference type="InterPro" id="IPR050411">
    <property type="entry name" value="AlphaKG_dependent_hydroxylases"/>
</dbReference>
<evidence type="ECO:0000259" key="8">
    <source>
        <dbReference type="Pfam" id="PF06155"/>
    </source>
</evidence>
<comment type="cofactor">
    <cofactor evidence="1">
        <name>Fe(2+)</name>
        <dbReference type="ChEBI" id="CHEBI:29033"/>
    </cofactor>
</comment>
<dbReference type="InterPro" id="IPR003819">
    <property type="entry name" value="TauD/TfdA-like"/>
</dbReference>
<evidence type="ECO:0000313" key="10">
    <source>
        <dbReference type="Proteomes" id="UP000054560"/>
    </source>
</evidence>
<dbReference type="GO" id="GO:0046872">
    <property type="term" value="F:metal ion binding"/>
    <property type="evidence" value="ECO:0007669"/>
    <property type="project" value="UniProtKB-KW"/>
</dbReference>
<dbReference type="SUPFAM" id="SSF51197">
    <property type="entry name" value="Clavaminate synthase-like"/>
    <property type="match status" value="1"/>
</dbReference>
<evidence type="ECO:0000259" key="7">
    <source>
        <dbReference type="Pfam" id="PF02668"/>
    </source>
</evidence>
<dbReference type="GeneID" id="25907680"/>
<evidence type="ECO:0000256" key="4">
    <source>
        <dbReference type="ARBA" id="ARBA00022964"/>
    </source>
</evidence>
<reference evidence="9 10" key="1">
    <citation type="submission" date="2011-02" db="EMBL/GenBank/DDBJ databases">
        <title>The Genome Sequence of Sphaeroforma arctica JP610.</title>
        <authorList>
            <consortium name="The Broad Institute Genome Sequencing Platform"/>
            <person name="Russ C."/>
            <person name="Cuomo C."/>
            <person name="Young S.K."/>
            <person name="Zeng Q."/>
            <person name="Gargeya S."/>
            <person name="Alvarado L."/>
            <person name="Berlin A."/>
            <person name="Chapman S.B."/>
            <person name="Chen Z."/>
            <person name="Freedman E."/>
            <person name="Gellesch M."/>
            <person name="Goldberg J."/>
            <person name="Griggs A."/>
            <person name="Gujja S."/>
            <person name="Heilman E."/>
            <person name="Heiman D."/>
            <person name="Howarth C."/>
            <person name="Mehta T."/>
            <person name="Neiman D."/>
            <person name="Pearson M."/>
            <person name="Roberts A."/>
            <person name="Saif S."/>
            <person name="Shea T."/>
            <person name="Shenoy N."/>
            <person name="Sisk P."/>
            <person name="Stolte C."/>
            <person name="Sykes S."/>
            <person name="White J."/>
            <person name="Yandava C."/>
            <person name="Burger G."/>
            <person name="Gray M.W."/>
            <person name="Holland P.W.H."/>
            <person name="King N."/>
            <person name="Lang F.B.F."/>
            <person name="Roger A.J."/>
            <person name="Ruiz-Trillo I."/>
            <person name="Haas B."/>
            <person name="Nusbaum C."/>
            <person name="Birren B."/>
        </authorList>
    </citation>
    <scope>NUCLEOTIDE SEQUENCE [LARGE SCALE GENOMIC DNA]</scope>
    <source>
        <strain evidence="9 10">JP610</strain>
    </source>
</reference>
<keyword evidence="4" id="KW-0223">Dioxygenase</keyword>
<dbReference type="RefSeq" id="XP_014154362.1">
    <property type="nucleotide sequence ID" value="XM_014298887.1"/>
</dbReference>
<dbReference type="STRING" id="667725.A0A0L0FUD5"/>
<feature type="domain" description="Gamma-butyrobetaine hydroxylase-like N-terminal" evidence="8">
    <location>
        <begin position="128"/>
        <end position="163"/>
    </location>
</feature>
<sequence>MPTHSHLVRQTLRLARVLPHCTASTRQVVAKRSLHCVRQNTGVKLGQHHVISSDIYNSIRTVTRYPPVSKVTVWKQSRRHRSVVTDSDSDVEHHENSRRNELKWGISRSPTYIKAHTNESTCNKAYTSKSGELVLDWQDGHRSAFHSLWLRDNCQCNECVHPDSFQKLSCIADIGLEHRIVGTPVIDSSESTATITWEDQHVGQYPLEWLREMCRDSKYRKADWRRSEPIHQWGKEFSDRLMSVDFSEYMKTDNTLYSSLHELHTTGIFLVRNIPTEGVVGPIAERIGPIRNTFYGNTWEVRYEPNPTNIASSSFSLPLHQDLQYFESPPGLQLLHCVSAAPGGLSEFIDGLAVINRMREEHPTEFETLVRLPVTYHYRSANEYRVFKEQIVKLNEDGSVKHLKYSPPWEAPSDLPNSEMTAFYSAYHLFTEMCRRDEFLMKFQLTPGDCVVFDNRRILHARTEFNPGFPRLLQGTYVDTCDFNSTYGTMRLRNKSL</sequence>
<dbReference type="InterPro" id="IPR042098">
    <property type="entry name" value="TauD-like_sf"/>
</dbReference>
<keyword evidence="3" id="KW-0479">Metal-binding</keyword>
<proteinExistence type="inferred from homology"/>
<accession>A0A0L0FUD5</accession>